<dbReference type="AlphaFoldDB" id="A0A5C6U9E3"/>
<evidence type="ECO:0000256" key="1">
    <source>
        <dbReference type="ARBA" id="ARBA00008571"/>
    </source>
</evidence>
<dbReference type="RefSeq" id="WP_147123014.1">
    <property type="nucleotide sequence ID" value="NZ_VOPY01000002.1"/>
</dbReference>
<keyword evidence="3" id="KW-0143">Chaperone</keyword>
<evidence type="ECO:0000313" key="5">
    <source>
        <dbReference type="Proteomes" id="UP000321129"/>
    </source>
</evidence>
<protein>
    <recommendedName>
        <fullName evidence="2">FAD assembly factor SdhE</fullName>
    </recommendedName>
</protein>
<dbReference type="Gene3D" id="1.10.150.250">
    <property type="entry name" value="Flavinator of succinate dehydrogenase"/>
    <property type="match status" value="1"/>
</dbReference>
<dbReference type="PANTHER" id="PTHR12469">
    <property type="entry name" value="PROTEIN EMI5 HOMOLOG, MITOCHONDRIAL"/>
    <property type="match status" value="1"/>
</dbReference>
<dbReference type="EMBL" id="VOPY01000002">
    <property type="protein sequence ID" value="TXC69060.1"/>
    <property type="molecule type" value="Genomic_DNA"/>
</dbReference>
<proteinExistence type="inferred from homology"/>
<dbReference type="OrthoDB" id="9807264at2"/>
<dbReference type="PANTHER" id="PTHR12469:SF2">
    <property type="entry name" value="SUCCINATE DEHYDROGENASE ASSEMBLY FACTOR 2, MITOCHONDRIAL"/>
    <property type="match status" value="1"/>
</dbReference>
<dbReference type="Pfam" id="PF03937">
    <property type="entry name" value="Sdh5"/>
    <property type="match status" value="1"/>
</dbReference>
<dbReference type="Proteomes" id="UP000321129">
    <property type="component" value="Unassembled WGS sequence"/>
</dbReference>
<dbReference type="GO" id="GO:0006099">
    <property type="term" value="P:tricarboxylic acid cycle"/>
    <property type="evidence" value="ECO:0007669"/>
    <property type="project" value="TreeGrafter"/>
</dbReference>
<accession>A0A5C6U9E3</accession>
<comment type="similarity">
    <text evidence="1">Belongs to the SdhE FAD assembly factor family.</text>
</comment>
<evidence type="ECO:0000256" key="3">
    <source>
        <dbReference type="ARBA" id="ARBA00023186"/>
    </source>
</evidence>
<dbReference type="InterPro" id="IPR036714">
    <property type="entry name" value="SDH_sf"/>
</dbReference>
<dbReference type="SUPFAM" id="SSF109910">
    <property type="entry name" value="YgfY-like"/>
    <property type="match status" value="1"/>
</dbReference>
<name>A0A5C6U9E3_9SPHN</name>
<evidence type="ECO:0000313" key="4">
    <source>
        <dbReference type="EMBL" id="TXC69060.1"/>
    </source>
</evidence>
<comment type="caution">
    <text evidence="4">The sequence shown here is derived from an EMBL/GenBank/DDBJ whole genome shotgun (WGS) entry which is preliminary data.</text>
</comment>
<dbReference type="InterPro" id="IPR005631">
    <property type="entry name" value="SDH"/>
</dbReference>
<reference evidence="4 5" key="1">
    <citation type="submission" date="2019-08" db="EMBL/GenBank/DDBJ databases">
        <title>Sphingorhabdus soil sp. nov., isolated from arctic soil.</title>
        <authorList>
            <person name="Liu Y."/>
        </authorList>
    </citation>
    <scope>NUCLEOTIDE SEQUENCE [LARGE SCALE GENOMIC DNA]</scope>
    <source>
        <strain evidence="4 5">D-2Q-5-6</strain>
    </source>
</reference>
<sequence>MDHATRLKRLHFRAWHRGTREADMMIGGFLDTHGASWDETEMAWFEMLLDHDDVDIMAWAIGTQVPPEAVAGPQMAAMQRLDYIDIPK</sequence>
<keyword evidence="5" id="KW-1185">Reference proteome</keyword>
<gene>
    <name evidence="4" type="ORF">FSZ31_08995</name>
</gene>
<organism evidence="4 5">
    <name type="scientific">Flavisphingopyxis soli</name>
    <dbReference type="NCBI Taxonomy" id="2601267"/>
    <lineage>
        <taxon>Bacteria</taxon>
        <taxon>Pseudomonadati</taxon>
        <taxon>Pseudomonadota</taxon>
        <taxon>Alphaproteobacteria</taxon>
        <taxon>Sphingomonadales</taxon>
        <taxon>Sphingopyxidaceae</taxon>
        <taxon>Flavisphingopyxis</taxon>
    </lineage>
</organism>
<evidence type="ECO:0000256" key="2">
    <source>
        <dbReference type="ARBA" id="ARBA00019418"/>
    </source>
</evidence>